<keyword evidence="2" id="KW-1185">Reference proteome</keyword>
<proteinExistence type="predicted"/>
<comment type="caution">
    <text evidence="1">The sequence shown here is derived from an EMBL/GenBank/DDBJ whole genome shotgun (WGS) entry which is preliminary data.</text>
</comment>
<name>A0ACB8AEP0_9AGAM</name>
<accession>A0ACB8AEP0</accession>
<protein>
    <submittedName>
        <fullName evidence="1">Uncharacterized protein</fullName>
    </submittedName>
</protein>
<sequence>MSLVEIEMPLVVPSDHLRQRENPEIIDVDALDIADIIPTRARPPRQRRRLEDGRSLPIERDTISISDSDDDPDIQFIGSSQRTSPRPRPVRAERIFSPPPPPQMNAIPPVPEIPHRFVRMRRHPPPFPGVVLPDDQPFPFEANMRRQARAPSLPIPPPAAPSHHVPAMGFGGAIIAFARDIMGARRNNGEDDVNPRRRMLNFEPGMFGHWNAFDVFGDRDDHYPNDDVFPFFEDDLDDFARRGRTHLNGLPHRAEPDYKPEYTHSHRPASGFTFNFAASSSDSGLLDLSGSSSSTTPPPDASMTLACARCRDPLILGASDVAEGRNMRKLWGLRCGHLLDGKCIEEIMKPRSLLERLNDPPKVDVKGKGKMKAQDVPRDEQVTTSDSAHIEASSPSAMNPNDNSVRSRLRPRHPLSPASHTQMGASSRPFQRRPMPIPMRSTRPTAKGKSKAKGPIIEAEHEWKCPVSGCERLHSSVFVEGRWIMDTKNGAIAVFV</sequence>
<reference evidence="1" key="1">
    <citation type="journal article" date="2021" name="New Phytol.">
        <title>Evolutionary innovations through gain and loss of genes in the ectomycorrhizal Boletales.</title>
        <authorList>
            <person name="Wu G."/>
            <person name="Miyauchi S."/>
            <person name="Morin E."/>
            <person name="Kuo A."/>
            <person name="Drula E."/>
            <person name="Varga T."/>
            <person name="Kohler A."/>
            <person name="Feng B."/>
            <person name="Cao Y."/>
            <person name="Lipzen A."/>
            <person name="Daum C."/>
            <person name="Hundley H."/>
            <person name="Pangilinan J."/>
            <person name="Johnson J."/>
            <person name="Barry K."/>
            <person name="LaButti K."/>
            <person name="Ng V."/>
            <person name="Ahrendt S."/>
            <person name="Min B."/>
            <person name="Choi I.G."/>
            <person name="Park H."/>
            <person name="Plett J.M."/>
            <person name="Magnuson J."/>
            <person name="Spatafora J.W."/>
            <person name="Nagy L.G."/>
            <person name="Henrissat B."/>
            <person name="Grigoriev I.V."/>
            <person name="Yang Z.L."/>
            <person name="Xu J."/>
            <person name="Martin F.M."/>
        </authorList>
    </citation>
    <scope>NUCLEOTIDE SEQUENCE</scope>
    <source>
        <strain evidence="1">ATCC 28755</strain>
    </source>
</reference>
<organism evidence="1 2">
    <name type="scientific">Hygrophoropsis aurantiaca</name>
    <dbReference type="NCBI Taxonomy" id="72124"/>
    <lineage>
        <taxon>Eukaryota</taxon>
        <taxon>Fungi</taxon>
        <taxon>Dikarya</taxon>
        <taxon>Basidiomycota</taxon>
        <taxon>Agaricomycotina</taxon>
        <taxon>Agaricomycetes</taxon>
        <taxon>Agaricomycetidae</taxon>
        <taxon>Boletales</taxon>
        <taxon>Coniophorineae</taxon>
        <taxon>Hygrophoropsidaceae</taxon>
        <taxon>Hygrophoropsis</taxon>
    </lineage>
</organism>
<dbReference type="EMBL" id="MU267670">
    <property type="protein sequence ID" value="KAH7911696.1"/>
    <property type="molecule type" value="Genomic_DNA"/>
</dbReference>
<gene>
    <name evidence="1" type="ORF">BJ138DRAFT_1113013</name>
</gene>
<evidence type="ECO:0000313" key="1">
    <source>
        <dbReference type="EMBL" id="KAH7911696.1"/>
    </source>
</evidence>
<evidence type="ECO:0000313" key="2">
    <source>
        <dbReference type="Proteomes" id="UP000790377"/>
    </source>
</evidence>
<dbReference type="Proteomes" id="UP000790377">
    <property type="component" value="Unassembled WGS sequence"/>
</dbReference>